<comment type="caution">
    <text evidence="2">The sequence shown here is derived from an EMBL/GenBank/DDBJ whole genome shotgun (WGS) entry which is preliminary data.</text>
</comment>
<protein>
    <recommendedName>
        <fullName evidence="1">Importin-7/11-like TPR repeats domain-containing protein</fullName>
    </recommendedName>
</protein>
<gene>
    <name evidence="2" type="ORF">TrCOL_g8903</name>
</gene>
<dbReference type="GO" id="GO:0005635">
    <property type="term" value="C:nuclear envelope"/>
    <property type="evidence" value="ECO:0007669"/>
    <property type="project" value="TreeGrafter"/>
</dbReference>
<dbReference type="InterPro" id="IPR011989">
    <property type="entry name" value="ARM-like"/>
</dbReference>
<dbReference type="Pfam" id="PF25758">
    <property type="entry name" value="TPR_IPO11"/>
    <property type="match status" value="1"/>
</dbReference>
<evidence type="ECO:0000313" key="3">
    <source>
        <dbReference type="Proteomes" id="UP001165065"/>
    </source>
</evidence>
<dbReference type="Gene3D" id="1.25.10.10">
    <property type="entry name" value="Leucine-rich Repeat Variant"/>
    <property type="match status" value="1"/>
</dbReference>
<dbReference type="PANTHER" id="PTHR10997">
    <property type="entry name" value="IMPORTIN-7, 8, 11"/>
    <property type="match status" value="1"/>
</dbReference>
<dbReference type="OrthoDB" id="361693at2759"/>
<accession>A0A9W7GPT7</accession>
<dbReference type="InterPro" id="IPR058669">
    <property type="entry name" value="TPR_IPO7/11-like"/>
</dbReference>
<dbReference type="EMBL" id="BRYA01000366">
    <property type="protein sequence ID" value="GMI47970.1"/>
    <property type="molecule type" value="Genomic_DNA"/>
</dbReference>
<keyword evidence="3" id="KW-1185">Reference proteome</keyword>
<organism evidence="2 3">
    <name type="scientific">Triparma columacea</name>
    <dbReference type="NCBI Taxonomy" id="722753"/>
    <lineage>
        <taxon>Eukaryota</taxon>
        <taxon>Sar</taxon>
        <taxon>Stramenopiles</taxon>
        <taxon>Ochrophyta</taxon>
        <taxon>Bolidophyceae</taxon>
        <taxon>Parmales</taxon>
        <taxon>Triparmaceae</taxon>
        <taxon>Triparma</taxon>
    </lineage>
</organism>
<dbReference type="Proteomes" id="UP001165065">
    <property type="component" value="Unassembled WGS sequence"/>
</dbReference>
<reference evidence="3" key="1">
    <citation type="journal article" date="2023" name="Commun. Biol.">
        <title>Genome analysis of Parmales, the sister group of diatoms, reveals the evolutionary specialization of diatoms from phago-mixotrophs to photoautotrophs.</title>
        <authorList>
            <person name="Ban H."/>
            <person name="Sato S."/>
            <person name="Yoshikawa S."/>
            <person name="Yamada K."/>
            <person name="Nakamura Y."/>
            <person name="Ichinomiya M."/>
            <person name="Sato N."/>
            <person name="Blanc-Mathieu R."/>
            <person name="Endo H."/>
            <person name="Kuwata A."/>
            <person name="Ogata H."/>
        </authorList>
    </citation>
    <scope>NUCLEOTIDE SEQUENCE [LARGE SCALE GENOMIC DNA]</scope>
</reference>
<dbReference type="SUPFAM" id="SSF48371">
    <property type="entry name" value="ARM repeat"/>
    <property type="match status" value="1"/>
</dbReference>
<dbReference type="AlphaFoldDB" id="A0A9W7GPT7"/>
<dbReference type="GO" id="GO:0006606">
    <property type="term" value="P:protein import into nucleus"/>
    <property type="evidence" value="ECO:0007669"/>
    <property type="project" value="TreeGrafter"/>
</dbReference>
<proteinExistence type="predicted"/>
<evidence type="ECO:0000313" key="2">
    <source>
        <dbReference type="EMBL" id="GMI47970.1"/>
    </source>
</evidence>
<sequence>MEEKLLTLSGSRDPNEIKAIEADLLDFSKRDVNAYLVTLINVFKTSLEATMMAVGEGGMGGGGGVSREEGLQLSSILLIKALISTRWKPRGGMLRKKTVQLDASHSAANRATPPELTPDTKNYLRRTLISSLQIPPPLPFTSTIRNSICAIVAKIGRSDTASEFPALLPTLLQSLPGNNFTTNCLNKLLKELSMQRILLHKKNFAMISSASFPTVVKLFTDYCNQLSPVLTSADPTALASVNQDLLIHFKILTKIANKLLTNTLPSLLSTAETVNLVGLFFSSSLTLLDLLCAALPRIPTEHPVHVTFLKILDRLASTVVDSQVNYPLQFSRFLAPHLSFFHKALVSCTSSKHPGQPFVFKKLAICSSNFISNVRVCSVYDKSNSVEDSMSQYHTKSSITSKGDAALDSDSLLNAINTTAAFFSSSTCQELANLAVTGLMPLTIDELTAWDEDPEGYLTSESQSTSSDDVKSAGQQLFLALLESKGGLEMLGGFLSNLLSDFEGQLSAARSEYVGVDCTGQRERLSDYVGDPLVLYWDAVYTAAGIASYVLDDSVVDFVRWFDRSLAPALTAVMQRCPRRPGVPILRHRLVWLLGCWVQDLTDALRPQIYSALVHVIKDEGAGSDAMVKLTCVQTLNAVFEDWNFMTEAFKPLAAVFVGGIYGLLAKVEELEMMTLILSTCGVLVARMGSSLGVEAANAVVVPLLGVWEKCGAEKNILRKHVLNILTSIVGVVGGEGVGVLYPIVVPMLDFSVGGDGGENVHLTEDALRLWLGMMRLSPTYNSSLHLLFPKISSLVISLDWEHLKTSFLLLETYIIQGGSVFLQAHAGLVGEMFMKTVGEVKTKAATYVMLALDAIMRRFPLEGTGMLAGGGVVGRMVGCCRDAIEEREEREPDVTLCQWMSVVARCAMADRGAVGNAVGGAGVRVEDVVGLFFEKFDCVGYGWGRTGRIRRRVWVMFLGSLMERGGGEWGEAVVRRMDEYVNMCVDVLAGEEKEGGGGDETFYDSGEETIDCGKDEHERRLAGEVERDPVMGDLKGFIKERLEGMGGIIGDERWREVLEGCEPVVLGQLRGLLG</sequence>
<dbReference type="GO" id="GO:0005829">
    <property type="term" value="C:cytosol"/>
    <property type="evidence" value="ECO:0007669"/>
    <property type="project" value="TreeGrafter"/>
</dbReference>
<feature type="domain" description="Importin-7/11-like TPR repeats" evidence="1">
    <location>
        <begin position="721"/>
        <end position="1074"/>
    </location>
</feature>
<dbReference type="InterPro" id="IPR016024">
    <property type="entry name" value="ARM-type_fold"/>
</dbReference>
<dbReference type="PANTHER" id="PTHR10997:SF7">
    <property type="entry name" value="IMPORTIN-11"/>
    <property type="match status" value="1"/>
</dbReference>
<name>A0A9W7GPT7_9STRA</name>
<evidence type="ECO:0000259" key="1">
    <source>
        <dbReference type="Pfam" id="PF25758"/>
    </source>
</evidence>